<evidence type="ECO:0000313" key="2">
    <source>
        <dbReference type="EMBL" id="TCK75802.1"/>
    </source>
</evidence>
<protein>
    <submittedName>
        <fullName evidence="2">Glycosyl transferase family 2</fullName>
    </submittedName>
</protein>
<dbReference type="PANTHER" id="PTHR43685">
    <property type="entry name" value="GLYCOSYLTRANSFERASE"/>
    <property type="match status" value="1"/>
</dbReference>
<name>A0A4R1LBQ8_9BACT</name>
<dbReference type="RefSeq" id="WP_131991949.1">
    <property type="nucleotide sequence ID" value="NZ_SMGK01000001.1"/>
</dbReference>
<dbReference type="InterPro" id="IPR050834">
    <property type="entry name" value="Glycosyltransf_2"/>
</dbReference>
<organism evidence="2 3">
    <name type="scientific">Acidipila rosea</name>
    <dbReference type="NCBI Taxonomy" id="768535"/>
    <lineage>
        <taxon>Bacteria</taxon>
        <taxon>Pseudomonadati</taxon>
        <taxon>Acidobacteriota</taxon>
        <taxon>Terriglobia</taxon>
        <taxon>Terriglobales</taxon>
        <taxon>Acidobacteriaceae</taxon>
        <taxon>Acidipila</taxon>
    </lineage>
</organism>
<keyword evidence="2" id="KW-0808">Transferase</keyword>
<proteinExistence type="predicted"/>
<accession>A0A4R1LBQ8</accession>
<dbReference type="CDD" id="cd00761">
    <property type="entry name" value="Glyco_tranf_GTA_type"/>
    <property type="match status" value="1"/>
</dbReference>
<dbReference type="InterPro" id="IPR029044">
    <property type="entry name" value="Nucleotide-diphossugar_trans"/>
</dbReference>
<dbReference type="OrthoDB" id="9785185at2"/>
<dbReference type="Gene3D" id="3.90.550.10">
    <property type="entry name" value="Spore Coat Polysaccharide Biosynthesis Protein SpsA, Chain A"/>
    <property type="match status" value="1"/>
</dbReference>
<dbReference type="GO" id="GO:0016740">
    <property type="term" value="F:transferase activity"/>
    <property type="evidence" value="ECO:0007669"/>
    <property type="project" value="UniProtKB-KW"/>
</dbReference>
<keyword evidence="3" id="KW-1185">Reference proteome</keyword>
<dbReference type="AlphaFoldDB" id="A0A4R1LBQ8"/>
<comment type="caution">
    <text evidence="2">The sequence shown here is derived from an EMBL/GenBank/DDBJ whole genome shotgun (WGS) entry which is preliminary data.</text>
</comment>
<gene>
    <name evidence="2" type="ORF">C7378_0795</name>
</gene>
<dbReference type="PANTHER" id="PTHR43685:SF2">
    <property type="entry name" value="GLYCOSYLTRANSFERASE 2-LIKE DOMAIN-CONTAINING PROTEIN"/>
    <property type="match status" value="1"/>
</dbReference>
<dbReference type="InterPro" id="IPR001173">
    <property type="entry name" value="Glyco_trans_2-like"/>
</dbReference>
<reference evidence="2 3" key="1">
    <citation type="submission" date="2019-03" db="EMBL/GenBank/DDBJ databases">
        <title>Genomic Encyclopedia of Type Strains, Phase IV (KMG-IV): sequencing the most valuable type-strain genomes for metagenomic binning, comparative biology and taxonomic classification.</title>
        <authorList>
            <person name="Goeker M."/>
        </authorList>
    </citation>
    <scope>NUCLEOTIDE SEQUENCE [LARGE SCALE GENOMIC DNA]</scope>
    <source>
        <strain evidence="2 3">DSM 103428</strain>
    </source>
</reference>
<dbReference type="Pfam" id="PF00535">
    <property type="entry name" value="Glycos_transf_2"/>
    <property type="match status" value="1"/>
</dbReference>
<dbReference type="SUPFAM" id="SSF53448">
    <property type="entry name" value="Nucleotide-diphospho-sugar transferases"/>
    <property type="match status" value="1"/>
</dbReference>
<dbReference type="Proteomes" id="UP000295210">
    <property type="component" value="Unassembled WGS sequence"/>
</dbReference>
<sequence>MTGVQLHRPVVSVVIPTRFRPELVTRAVQSALAQSLEAIEVIVVIDGPDEVTEEALQAIKDPRVRVLALEENVGGSEARNIGIRAAQSAWIALLDDDDEWHQEKLAKQLAAAQSLSGSRVIVTCQYYDDKGATRLLRPRTFPRPGEAISDFLYSKVSWLGTIEGFPQTSTWFVSRGLLLKVPFRKGLKRNQDTDWILQALQLSGVKTFLVQEPLSIFHNEVKRKRITQVPDWKDSYNWAMHNKHLFTPQALSCFLAIMCMNHAGKGGMQWRVFFTLLRDCRTYGRITPKVVWLLVLYGLVYPNLRQFISPERRQAMLYRASSAGRSTP</sequence>
<dbReference type="EMBL" id="SMGK01000001">
    <property type="protein sequence ID" value="TCK75802.1"/>
    <property type="molecule type" value="Genomic_DNA"/>
</dbReference>
<evidence type="ECO:0000259" key="1">
    <source>
        <dbReference type="Pfam" id="PF00535"/>
    </source>
</evidence>
<feature type="domain" description="Glycosyltransferase 2-like" evidence="1">
    <location>
        <begin position="12"/>
        <end position="140"/>
    </location>
</feature>
<evidence type="ECO:0000313" key="3">
    <source>
        <dbReference type="Proteomes" id="UP000295210"/>
    </source>
</evidence>